<dbReference type="PANTHER" id="PTHR31147">
    <property type="entry name" value="ACYL TRANSFERASE 4"/>
    <property type="match status" value="1"/>
</dbReference>
<gene>
    <name evidence="3" type="ORF">MtrunA17_Chr6g0471971</name>
</gene>
<comment type="similarity">
    <text evidence="1">Belongs to the plant acyltransferase family.</text>
</comment>
<proteinExistence type="inferred from homology"/>
<dbReference type="Gene3D" id="3.30.559.10">
    <property type="entry name" value="Chloramphenicol acetyltransferase-like domain"/>
    <property type="match status" value="2"/>
</dbReference>
<dbReference type="AlphaFoldDB" id="A0A396HEG5"/>
<evidence type="ECO:0000256" key="2">
    <source>
        <dbReference type="ARBA" id="ARBA00022679"/>
    </source>
</evidence>
<dbReference type="InterPro" id="IPR023213">
    <property type="entry name" value="CAT-like_dom_sf"/>
</dbReference>
<dbReference type="Gramene" id="rna36225">
    <property type="protein sequence ID" value="RHN51720.1"/>
    <property type="gene ID" value="gene36225"/>
</dbReference>
<keyword evidence="2 3" id="KW-0808">Transferase</keyword>
<protein>
    <submittedName>
        <fullName evidence="3">Putative 13-hydroxylupanine O-tigloyltransferase</fullName>
        <ecNumber evidence="3">2.3.1.93</ecNumber>
    </submittedName>
</protein>
<evidence type="ECO:0000313" key="4">
    <source>
        <dbReference type="Proteomes" id="UP000265566"/>
    </source>
</evidence>
<evidence type="ECO:0000313" key="3">
    <source>
        <dbReference type="EMBL" id="RHN51720.1"/>
    </source>
</evidence>
<reference evidence="4" key="1">
    <citation type="journal article" date="2018" name="Nat. Plants">
        <title>Whole-genome landscape of Medicago truncatula symbiotic genes.</title>
        <authorList>
            <person name="Pecrix Y."/>
            <person name="Staton S.E."/>
            <person name="Sallet E."/>
            <person name="Lelandais-Briere C."/>
            <person name="Moreau S."/>
            <person name="Carrere S."/>
            <person name="Blein T."/>
            <person name="Jardinaud M.F."/>
            <person name="Latrasse D."/>
            <person name="Zouine M."/>
            <person name="Zahm M."/>
            <person name="Kreplak J."/>
            <person name="Mayjonade B."/>
            <person name="Satge C."/>
            <person name="Perez M."/>
            <person name="Cauet S."/>
            <person name="Marande W."/>
            <person name="Chantry-Darmon C."/>
            <person name="Lopez-Roques C."/>
            <person name="Bouchez O."/>
            <person name="Berard A."/>
            <person name="Debelle F."/>
            <person name="Munos S."/>
            <person name="Bendahmane A."/>
            <person name="Berges H."/>
            <person name="Niebel A."/>
            <person name="Buitink J."/>
            <person name="Frugier F."/>
            <person name="Benhamed M."/>
            <person name="Crespi M."/>
            <person name="Gouzy J."/>
            <person name="Gamas P."/>
        </authorList>
    </citation>
    <scope>NUCLEOTIDE SEQUENCE [LARGE SCALE GENOMIC DNA]</scope>
    <source>
        <strain evidence="4">cv. Jemalong A17</strain>
    </source>
</reference>
<dbReference type="Proteomes" id="UP000265566">
    <property type="component" value="Chromosome 6"/>
</dbReference>
<evidence type="ECO:0000256" key="1">
    <source>
        <dbReference type="ARBA" id="ARBA00009861"/>
    </source>
</evidence>
<name>A0A396HEG5_MEDTR</name>
<dbReference type="InterPro" id="IPR050898">
    <property type="entry name" value="Plant_acyltransferase"/>
</dbReference>
<dbReference type="EC" id="2.3.1.93" evidence="3"/>
<dbReference type="PANTHER" id="PTHR31147:SF66">
    <property type="entry name" value="OS05G0315700 PROTEIN"/>
    <property type="match status" value="1"/>
</dbReference>
<organism evidence="3 4">
    <name type="scientific">Medicago truncatula</name>
    <name type="common">Barrel medic</name>
    <name type="synonym">Medicago tribuloides</name>
    <dbReference type="NCBI Taxonomy" id="3880"/>
    <lineage>
        <taxon>Eukaryota</taxon>
        <taxon>Viridiplantae</taxon>
        <taxon>Streptophyta</taxon>
        <taxon>Embryophyta</taxon>
        <taxon>Tracheophyta</taxon>
        <taxon>Spermatophyta</taxon>
        <taxon>Magnoliopsida</taxon>
        <taxon>eudicotyledons</taxon>
        <taxon>Gunneridae</taxon>
        <taxon>Pentapetalae</taxon>
        <taxon>rosids</taxon>
        <taxon>fabids</taxon>
        <taxon>Fabales</taxon>
        <taxon>Fabaceae</taxon>
        <taxon>Papilionoideae</taxon>
        <taxon>50 kb inversion clade</taxon>
        <taxon>NPAAA clade</taxon>
        <taxon>Hologalegina</taxon>
        <taxon>IRL clade</taxon>
        <taxon>Trifolieae</taxon>
        <taxon>Medicago</taxon>
    </lineage>
</organism>
<dbReference type="Pfam" id="PF02458">
    <property type="entry name" value="Transferase"/>
    <property type="match status" value="1"/>
</dbReference>
<dbReference type="GO" id="GO:0047203">
    <property type="term" value="F:13-hydroxylupinine O-tigloyltransferase activity"/>
    <property type="evidence" value="ECO:0007669"/>
    <property type="project" value="UniProtKB-EC"/>
</dbReference>
<keyword evidence="3" id="KW-0012">Acyltransferase</keyword>
<sequence length="222" mass="25018">MNHTMSDGIGISIFLNALAEIARGASKPTILPVWCREILCTKDPPKITRVHNEYKQLEPDNKSIFEPYHRSFFFGPSEISAIRALLPQHQAQNSTSFEVLTAFIWRCRTKALQWENQDQEVRLLCIVNARFRRCTFNPPLPKGYYGNAFVFPAAVTTVGKLCNEPIEYALELREKSKGPCFTTLGSFMISDLSKAALKDVDFGWGKALFAGVAKLVLIIFLV</sequence>
<accession>A0A396HEG5</accession>
<comment type="caution">
    <text evidence="3">The sequence shown here is derived from an EMBL/GenBank/DDBJ whole genome shotgun (WGS) entry which is preliminary data.</text>
</comment>
<dbReference type="EMBL" id="PSQE01000006">
    <property type="protein sequence ID" value="RHN51720.1"/>
    <property type="molecule type" value="Genomic_DNA"/>
</dbReference>